<evidence type="ECO:0000256" key="1">
    <source>
        <dbReference type="PROSITE-ProRule" id="PRU00047"/>
    </source>
</evidence>
<name>A0ABD0MD67_CIRMR</name>
<dbReference type="Gene3D" id="3.30.420.10">
    <property type="entry name" value="Ribonuclease H-like superfamily/Ribonuclease H"/>
    <property type="match status" value="1"/>
</dbReference>
<evidence type="ECO:0000313" key="4">
    <source>
        <dbReference type="EMBL" id="KAL0146696.1"/>
    </source>
</evidence>
<dbReference type="InterPro" id="IPR001878">
    <property type="entry name" value="Znf_CCHC"/>
</dbReference>
<protein>
    <submittedName>
        <fullName evidence="4">Uncharacterized protein</fullName>
    </submittedName>
</protein>
<accession>A0ABD0MD67</accession>
<organism evidence="4 5">
    <name type="scientific">Cirrhinus mrigala</name>
    <name type="common">Mrigala</name>
    <dbReference type="NCBI Taxonomy" id="683832"/>
    <lineage>
        <taxon>Eukaryota</taxon>
        <taxon>Metazoa</taxon>
        <taxon>Chordata</taxon>
        <taxon>Craniata</taxon>
        <taxon>Vertebrata</taxon>
        <taxon>Euteleostomi</taxon>
        <taxon>Actinopterygii</taxon>
        <taxon>Neopterygii</taxon>
        <taxon>Teleostei</taxon>
        <taxon>Ostariophysi</taxon>
        <taxon>Cypriniformes</taxon>
        <taxon>Cyprinidae</taxon>
        <taxon>Labeoninae</taxon>
        <taxon>Labeonini</taxon>
        <taxon>Cirrhinus</taxon>
    </lineage>
</organism>
<dbReference type="EMBL" id="JAMKFB020000908">
    <property type="protein sequence ID" value="KAL0146696.1"/>
    <property type="molecule type" value="Genomic_DNA"/>
</dbReference>
<dbReference type="SUPFAM" id="SSF53098">
    <property type="entry name" value="Ribonuclease H-like"/>
    <property type="match status" value="1"/>
</dbReference>
<feature type="domain" description="Integrase catalytic" evidence="3">
    <location>
        <begin position="1144"/>
        <end position="1328"/>
    </location>
</feature>
<dbReference type="PROSITE" id="PS50158">
    <property type="entry name" value="ZF_CCHC"/>
    <property type="match status" value="1"/>
</dbReference>
<dbReference type="Pfam" id="PF05380">
    <property type="entry name" value="Peptidase_A17"/>
    <property type="match status" value="1"/>
</dbReference>
<proteinExistence type="predicted"/>
<feature type="non-terminal residue" evidence="4">
    <location>
        <position position="1"/>
    </location>
</feature>
<reference evidence="4 5" key="1">
    <citation type="submission" date="2024-05" db="EMBL/GenBank/DDBJ databases">
        <title>Genome sequencing and assembly of Indian major carp, Cirrhinus mrigala (Hamilton, 1822).</title>
        <authorList>
            <person name="Mohindra V."/>
            <person name="Chowdhury L.M."/>
            <person name="Lal K."/>
            <person name="Jena J.K."/>
        </authorList>
    </citation>
    <scope>NUCLEOTIDE SEQUENCE [LARGE SCALE GENOMIC DNA]</scope>
    <source>
        <strain evidence="4">CM1030</strain>
        <tissue evidence="4">Blood</tissue>
    </source>
</reference>
<gene>
    <name evidence="4" type="ORF">M9458_058036</name>
</gene>
<feature type="domain" description="CCHC-type" evidence="2">
    <location>
        <begin position="120"/>
        <end position="135"/>
    </location>
</feature>
<keyword evidence="1" id="KW-0479">Metal-binding</keyword>
<dbReference type="InterPro" id="IPR001584">
    <property type="entry name" value="Integrase_cat-core"/>
</dbReference>
<sequence>LRDKWRAVACELQEKRNTLAVFKDIVDFVEKRVKIATDPVFGNILEAPLSVNRNAYRSKMKGSSFATTVTVTGTEDAKEINKQSVACLCCGDEHFLNSCTVLAKRSHKEKLEFLKKQRVCFGCLGIGHISRDCKKRIICRVCGFKHPSILHVFQQDKTVEPKQAIGNALISVQSNSLTGASGDACALSILPVCVKAKNGTKIVETYAFLDPGSSSTFCTESLMKKLNLSSKKLNILLKTMNQDKLTSSYVLKDLEVAGLDQTLYCYLPEVYTQKSMPVSKANIPTQSDLVRWPYLNHVTLPLIEAGVELLIGANVPEALEPWQVVRGQRNGPYAVKTILGWTVNGPLKGMEKDGTFCNDQPQVTVNRISVSKLDELWKQQFRTDFPETAQDELVAMSKEDIQFMDMVSQSVKLRDGHYCIGLPLRRKDVVLPNNRIVAEQRALNLQKKFWKDSAFHVDYTAFMEDVISKGYAEKVPEKELKRHDGRVWYIPHHGVYHPKKKKIRVVFDCSASFQGESLNGHLLQGPDQTSTLIGVLTRFRMEPVALMADIESMFYQVKVPAEDSDLLRFLWWSKGDLSKDLEEFRMVVHLFGASSSPSCSNYALKKCADDHGAMFNQRTVEVVQNHFYVDDCLFSVPTESDAIQLYKELKAMCAKGGFHLTKWMSNSRVVLNVIPEEDRVKEVKNLDLNHDMLPVERVQWCAESDTFKFKIVVKERPFTRRGILSVISAIYDPLGFLAPVVLSAKRILQDLCREGVGWDSAIPIKYVQRWTNWLEDLHGLEKFEMKRCLKPVEFGEITVAHLHHFSNASEEGYGVVSYLLLHNGRNMVHSAFLMGKARVAPVKSITIPRMELTAATLASRMDQLWKRDLKMKLQDSVFWTDSTAVLKYIQNESSRFKCFVANRVSEILKASKTTQWRHTNSANNPTDFASRGLKVDLLLKEQMWTSGPPFLTRPPEEWPSSPINLGKSLVQDPEIKQEVVVNTLLVQTPEGCGTVTRLVSYYSSWIRLKKAVAWILRLKKILLSLSKRRKHLRESLVCSEPNQSLEDTINESMCKFRSSIRDGYLSVDELEESEMAIIRFSQKMRFPEELISLQRGEIVKRSSPLYRLNPTLDAGVIRMYGRLDNAVMPEESKHPVILAKDLVLPDEPPFTRVGVDCFGPFEIKRGRSTVKRYGVILSIRAVHIEVLTTLDTDSFINSLRRFIARRGQVSELRSDNGTNFIGAERELREAIQNWNHNKISDVLIQKGIRWIFNPPTGSHHGGVWERMIRSVKRIMNSILRGQSLTEEGLHTLLCEVESIINGRPLTRSSMDPNDLETITPNHLLLLKTQPSLPPSLFQNQDLYARRRWRQVQYMTDLFWRRWVKEYLPQLQERQKWLVKKRNFQVGDVVLVVNDTAPRNSWLMGKIIQTIPDKRGLIRQVRIKTRYNCLDRPVTKICLLLEAEEDL</sequence>
<dbReference type="PROSITE" id="PS50994">
    <property type="entry name" value="INTEGRASE"/>
    <property type="match status" value="1"/>
</dbReference>
<dbReference type="PANTHER" id="PTHR47331:SF3">
    <property type="match status" value="1"/>
</dbReference>
<evidence type="ECO:0000313" key="5">
    <source>
        <dbReference type="Proteomes" id="UP001529510"/>
    </source>
</evidence>
<evidence type="ECO:0000259" key="2">
    <source>
        <dbReference type="PROSITE" id="PS50158"/>
    </source>
</evidence>
<dbReference type="Pfam" id="PF18701">
    <property type="entry name" value="DUF5641"/>
    <property type="match status" value="1"/>
</dbReference>
<comment type="caution">
    <text evidence="4">The sequence shown here is derived from an EMBL/GenBank/DDBJ whole genome shotgun (WGS) entry which is preliminary data.</text>
</comment>
<dbReference type="InterPro" id="IPR008042">
    <property type="entry name" value="Retrotrans_Pao"/>
</dbReference>
<dbReference type="InterPro" id="IPR012337">
    <property type="entry name" value="RNaseH-like_sf"/>
</dbReference>
<dbReference type="InterPro" id="IPR040676">
    <property type="entry name" value="DUF5641"/>
</dbReference>
<dbReference type="PANTHER" id="PTHR47331">
    <property type="entry name" value="PHD-TYPE DOMAIN-CONTAINING PROTEIN"/>
    <property type="match status" value="1"/>
</dbReference>
<dbReference type="GO" id="GO:0008270">
    <property type="term" value="F:zinc ion binding"/>
    <property type="evidence" value="ECO:0007669"/>
    <property type="project" value="UniProtKB-KW"/>
</dbReference>
<keyword evidence="5" id="KW-1185">Reference proteome</keyword>
<dbReference type="GO" id="GO:0006259">
    <property type="term" value="P:DNA metabolic process"/>
    <property type="evidence" value="ECO:0007669"/>
    <property type="project" value="UniProtKB-ARBA"/>
</dbReference>
<dbReference type="CDD" id="cd01644">
    <property type="entry name" value="RT_pepA17"/>
    <property type="match status" value="1"/>
</dbReference>
<dbReference type="InterPro" id="IPR036397">
    <property type="entry name" value="RNaseH_sf"/>
</dbReference>
<dbReference type="Proteomes" id="UP001529510">
    <property type="component" value="Unassembled WGS sequence"/>
</dbReference>
<evidence type="ECO:0000259" key="3">
    <source>
        <dbReference type="PROSITE" id="PS50994"/>
    </source>
</evidence>
<keyword evidence="1" id="KW-0862">Zinc</keyword>
<dbReference type="InterPro" id="IPR043502">
    <property type="entry name" value="DNA/RNA_pol_sf"/>
</dbReference>
<dbReference type="SUPFAM" id="SSF56672">
    <property type="entry name" value="DNA/RNA polymerases"/>
    <property type="match status" value="1"/>
</dbReference>
<dbReference type="SMART" id="SM00343">
    <property type="entry name" value="ZnF_C2HC"/>
    <property type="match status" value="1"/>
</dbReference>
<keyword evidence="1" id="KW-0863">Zinc-finger</keyword>